<dbReference type="PANTHER" id="PTHR38600">
    <property type="entry name" value="TRANSCRIPTIONAL REGULATORY PROTEIN"/>
    <property type="match status" value="1"/>
</dbReference>
<gene>
    <name evidence="3" type="ORF">J2Z70_000831</name>
</gene>
<dbReference type="SMART" id="SM00418">
    <property type="entry name" value="HTH_ARSR"/>
    <property type="match status" value="1"/>
</dbReference>
<dbReference type="InterPro" id="IPR001845">
    <property type="entry name" value="HTH_ArsR_DNA-bd_dom"/>
</dbReference>
<comment type="caution">
    <text evidence="3">The sequence shown here is derived from an EMBL/GenBank/DDBJ whole genome shotgun (WGS) entry which is preliminary data.</text>
</comment>
<dbReference type="Gene3D" id="1.10.10.10">
    <property type="entry name" value="Winged helix-like DNA-binding domain superfamily/Winged helix DNA-binding domain"/>
    <property type="match status" value="1"/>
</dbReference>
<keyword evidence="1" id="KW-0238">DNA-binding</keyword>
<sequence>MLELSMEHADELVKVTHALSTELRLRMLALLNTRRMNVAELAEALEIPVSTAASNVKVLEQAGLIETELLPASRGAMKVCSRIYDDIKITINAPQRRLQAGQGEYCYEISMPIGNFTACEVAPTCGMVSENGPIITEDSPAGFFHPDRVQAQLLWLRKGYLEYRYPLEIPQGAVLHRIQFSMEICSEAPNYENDWPSDITLWINQVEVGTWTSPGDFGGRRGKLNPSWWIDTGTQFGALKTWSVDNTRSTIDHQELSAVNLEQLNLTGQNHVDLRLGVKENAVFKGGMNLFGKKFGDYEQDLVMKIFYSVEP</sequence>
<name>A0ABS4NMI7_9BACL</name>
<dbReference type="Proteomes" id="UP000773462">
    <property type="component" value="Unassembled WGS sequence"/>
</dbReference>
<dbReference type="PANTHER" id="PTHR38600:SF1">
    <property type="entry name" value="TRANSCRIPTIONAL REGULATORY PROTEIN"/>
    <property type="match status" value="1"/>
</dbReference>
<evidence type="ECO:0000256" key="1">
    <source>
        <dbReference type="ARBA" id="ARBA00023125"/>
    </source>
</evidence>
<dbReference type="RefSeq" id="WP_209869708.1">
    <property type="nucleotide sequence ID" value="NZ_JAGGLV010000002.1"/>
</dbReference>
<protein>
    <submittedName>
        <fullName evidence="3">Transcriptional regulator</fullName>
    </submittedName>
</protein>
<reference evidence="3 4" key="1">
    <citation type="submission" date="2021-03" db="EMBL/GenBank/DDBJ databases">
        <title>Genomic Encyclopedia of Type Strains, Phase IV (KMG-IV): sequencing the most valuable type-strain genomes for metagenomic binning, comparative biology and taxonomic classification.</title>
        <authorList>
            <person name="Goeker M."/>
        </authorList>
    </citation>
    <scope>NUCLEOTIDE SEQUENCE [LARGE SCALE GENOMIC DNA]</scope>
    <source>
        <strain evidence="3 4">DSM 101953</strain>
    </source>
</reference>
<dbReference type="Pfam" id="PF12840">
    <property type="entry name" value="HTH_20"/>
    <property type="match status" value="1"/>
</dbReference>
<dbReference type="SUPFAM" id="SSF46785">
    <property type="entry name" value="Winged helix' DNA-binding domain"/>
    <property type="match status" value="1"/>
</dbReference>
<keyword evidence="4" id="KW-1185">Reference proteome</keyword>
<dbReference type="InterPro" id="IPR011991">
    <property type="entry name" value="ArsR-like_HTH"/>
</dbReference>
<feature type="domain" description="HTH arsR-type" evidence="2">
    <location>
        <begin position="14"/>
        <end position="82"/>
    </location>
</feature>
<dbReference type="InterPro" id="IPR036388">
    <property type="entry name" value="WH-like_DNA-bd_sf"/>
</dbReference>
<dbReference type="CDD" id="cd00090">
    <property type="entry name" value="HTH_ARSR"/>
    <property type="match status" value="1"/>
</dbReference>
<evidence type="ECO:0000259" key="2">
    <source>
        <dbReference type="SMART" id="SM00418"/>
    </source>
</evidence>
<dbReference type="EMBL" id="JAGGLV010000002">
    <property type="protein sequence ID" value="MBP2110691.1"/>
    <property type="molecule type" value="Genomic_DNA"/>
</dbReference>
<proteinExistence type="predicted"/>
<dbReference type="InterPro" id="IPR036390">
    <property type="entry name" value="WH_DNA-bd_sf"/>
</dbReference>
<organism evidence="3 4">
    <name type="scientific">Paenibacillus silagei</name>
    <dbReference type="NCBI Taxonomy" id="1670801"/>
    <lineage>
        <taxon>Bacteria</taxon>
        <taxon>Bacillati</taxon>
        <taxon>Bacillota</taxon>
        <taxon>Bacilli</taxon>
        <taxon>Bacillales</taxon>
        <taxon>Paenibacillaceae</taxon>
        <taxon>Paenibacillus</taxon>
    </lineage>
</organism>
<evidence type="ECO:0000313" key="3">
    <source>
        <dbReference type="EMBL" id="MBP2110691.1"/>
    </source>
</evidence>
<accession>A0ABS4NMI7</accession>
<evidence type="ECO:0000313" key="4">
    <source>
        <dbReference type="Proteomes" id="UP000773462"/>
    </source>
</evidence>